<evidence type="ECO:0000259" key="1">
    <source>
        <dbReference type="Pfam" id="PF05050"/>
    </source>
</evidence>
<dbReference type="InterPro" id="IPR006342">
    <property type="entry name" value="FkbM_mtfrase"/>
</dbReference>
<feature type="domain" description="Methyltransferase FkbM" evidence="1">
    <location>
        <begin position="48"/>
        <end position="214"/>
    </location>
</feature>
<accession>A0A3S1C8S1</accession>
<evidence type="ECO:0000313" key="2">
    <source>
        <dbReference type="EMBL" id="RUS98507.1"/>
    </source>
</evidence>
<dbReference type="RefSeq" id="WP_127086181.1">
    <property type="nucleotide sequence ID" value="NZ_RSCL01000029.1"/>
</dbReference>
<dbReference type="InterPro" id="IPR053202">
    <property type="entry name" value="EGF_Rcpt_Signaling_Reg"/>
</dbReference>
<dbReference type="GO" id="GO:0016197">
    <property type="term" value="P:endosomal transport"/>
    <property type="evidence" value="ECO:0007669"/>
    <property type="project" value="TreeGrafter"/>
</dbReference>
<dbReference type="AlphaFoldDB" id="A0A3S1C8S1"/>
<dbReference type="OrthoDB" id="490071at2"/>
<gene>
    <name evidence="2" type="ORF">DSM106972_081360</name>
</gene>
<proteinExistence type="predicted"/>
<dbReference type="EMBL" id="RSCL01000029">
    <property type="protein sequence ID" value="RUS98507.1"/>
    <property type="molecule type" value="Genomic_DNA"/>
</dbReference>
<dbReference type="Gene3D" id="3.40.50.150">
    <property type="entry name" value="Vaccinia Virus protein VP39"/>
    <property type="match status" value="1"/>
</dbReference>
<name>A0A3S1C8S1_9CYAN</name>
<dbReference type="GO" id="GO:0005886">
    <property type="term" value="C:plasma membrane"/>
    <property type="evidence" value="ECO:0007669"/>
    <property type="project" value="TreeGrafter"/>
</dbReference>
<dbReference type="GO" id="GO:0006888">
    <property type="term" value="P:endoplasmic reticulum to Golgi vesicle-mediated transport"/>
    <property type="evidence" value="ECO:0007669"/>
    <property type="project" value="TreeGrafter"/>
</dbReference>
<organism evidence="2 3">
    <name type="scientific">Dulcicalothrix desertica PCC 7102</name>
    <dbReference type="NCBI Taxonomy" id="232991"/>
    <lineage>
        <taxon>Bacteria</taxon>
        <taxon>Bacillati</taxon>
        <taxon>Cyanobacteriota</taxon>
        <taxon>Cyanophyceae</taxon>
        <taxon>Nostocales</taxon>
        <taxon>Calotrichaceae</taxon>
        <taxon>Dulcicalothrix</taxon>
    </lineage>
</organism>
<dbReference type="Pfam" id="PF05050">
    <property type="entry name" value="Methyltransf_21"/>
    <property type="match status" value="1"/>
</dbReference>
<reference evidence="2" key="2">
    <citation type="journal article" date="2019" name="Genome Biol. Evol.">
        <title>Day and night: Metabolic profiles and evolutionary relationships of six axenic non-marine cyanobacteria.</title>
        <authorList>
            <person name="Will S.E."/>
            <person name="Henke P."/>
            <person name="Boedeker C."/>
            <person name="Huang S."/>
            <person name="Brinkmann H."/>
            <person name="Rohde M."/>
            <person name="Jarek M."/>
            <person name="Friedl T."/>
            <person name="Seufert S."/>
            <person name="Schumacher M."/>
            <person name="Overmann J."/>
            <person name="Neumann-Schaal M."/>
            <person name="Petersen J."/>
        </authorList>
    </citation>
    <scope>NUCLEOTIDE SEQUENCE [LARGE SCALE GENOMIC DNA]</scope>
    <source>
        <strain evidence="2">PCC 7102</strain>
    </source>
</reference>
<dbReference type="GO" id="GO:0005737">
    <property type="term" value="C:cytoplasm"/>
    <property type="evidence" value="ECO:0007669"/>
    <property type="project" value="GOC"/>
</dbReference>
<comment type="caution">
    <text evidence="2">The sequence shown here is derived from an EMBL/GenBank/DDBJ whole genome shotgun (WGS) entry which is preliminary data.</text>
</comment>
<evidence type="ECO:0000313" key="3">
    <source>
        <dbReference type="Proteomes" id="UP000271624"/>
    </source>
</evidence>
<dbReference type="Proteomes" id="UP000271624">
    <property type="component" value="Unassembled WGS sequence"/>
</dbReference>
<protein>
    <recommendedName>
        <fullName evidence="1">Methyltransferase FkbM domain-containing protein</fullName>
    </recommendedName>
</protein>
<dbReference type="PANTHER" id="PTHR34009:SF2">
    <property type="entry name" value="PROTEIN STAR"/>
    <property type="match status" value="1"/>
</dbReference>
<dbReference type="InterPro" id="IPR029063">
    <property type="entry name" value="SAM-dependent_MTases_sf"/>
</dbReference>
<sequence>MKMQKTKGIIKSLVKSTQNKFFPKKTYAQHQEDIVLLELFDRIETFIDIGANDGISCSNTYLLALQGANGLCFEPVKLNYTFLKWLYVFNNKVKCIQEGISNEVKQLEIQRDGLLSFIPETRDLKLEGILNQYFSKTVEKEIISVKPLNYWLDIYTEFINCDVLSLDVEGHELYTLQSIDFSIFKTKCFVIETYGHVHRDYDLINTLLNQHGYQALLENDLNTFWFARELVVQSSFVEKVNAIPKKFSEYKLMYELDYCQH</sequence>
<reference evidence="2" key="1">
    <citation type="submission" date="2018-12" db="EMBL/GenBank/DDBJ databases">
        <authorList>
            <person name="Will S."/>
            <person name="Neumann-Schaal M."/>
            <person name="Henke P."/>
        </authorList>
    </citation>
    <scope>NUCLEOTIDE SEQUENCE</scope>
    <source>
        <strain evidence="2">PCC 7102</strain>
    </source>
</reference>
<dbReference type="SUPFAM" id="SSF53335">
    <property type="entry name" value="S-adenosyl-L-methionine-dependent methyltransferases"/>
    <property type="match status" value="1"/>
</dbReference>
<keyword evidence="3" id="KW-1185">Reference proteome</keyword>
<dbReference type="PANTHER" id="PTHR34009">
    <property type="entry name" value="PROTEIN STAR"/>
    <property type="match status" value="1"/>
</dbReference>